<feature type="binding site" evidence="15">
    <location>
        <position position="254"/>
    </location>
    <ligand>
        <name>Ca(2+)</name>
        <dbReference type="ChEBI" id="CHEBI:29108"/>
        <label>2</label>
    </ligand>
</feature>
<evidence type="ECO:0000256" key="3">
    <source>
        <dbReference type="ARBA" id="ARBA00012313"/>
    </source>
</evidence>
<dbReference type="InterPro" id="IPR000823">
    <property type="entry name" value="Peroxidase_pln"/>
</dbReference>
<feature type="disulfide bond" evidence="17">
    <location>
        <begin position="198"/>
        <end position="230"/>
    </location>
</feature>
<dbReference type="Proteomes" id="UP000825935">
    <property type="component" value="Chromosome 6"/>
</dbReference>
<feature type="disulfide bond" evidence="17">
    <location>
        <begin position="119"/>
        <end position="322"/>
    </location>
</feature>
<dbReference type="InterPro" id="IPR010255">
    <property type="entry name" value="Haem_peroxidase_sf"/>
</dbReference>
<feature type="binding site" evidence="15">
    <location>
        <position position="87"/>
    </location>
    <ligand>
        <name>Ca(2+)</name>
        <dbReference type="ChEBI" id="CHEBI:29108"/>
        <label>1</label>
    </ligand>
</feature>
<evidence type="ECO:0000256" key="2">
    <source>
        <dbReference type="ARBA" id="ARBA00006873"/>
    </source>
</evidence>
<dbReference type="OMA" id="LENSCKG"/>
<feature type="signal peptide" evidence="18">
    <location>
        <begin position="1"/>
        <end position="19"/>
    </location>
</feature>
<evidence type="ECO:0000313" key="21">
    <source>
        <dbReference type="Proteomes" id="UP000825935"/>
    </source>
</evidence>
<comment type="function">
    <text evidence="18">Removal of H(2)O(2), oxidation of toxic reductants, biosynthesis and degradation of lignin, suberization, auxin catabolism, response to environmental stresses such as wounding, pathogen attack and oxidative stress.</text>
</comment>
<keyword evidence="8 18" id="KW-0560">Oxidoreductase</keyword>
<evidence type="ECO:0000256" key="8">
    <source>
        <dbReference type="ARBA" id="ARBA00023002"/>
    </source>
</evidence>
<dbReference type="GO" id="GO:0046872">
    <property type="term" value="F:metal ion binding"/>
    <property type="evidence" value="ECO:0007669"/>
    <property type="project" value="UniProtKB-UniRule"/>
</dbReference>
<dbReference type="PROSITE" id="PS00436">
    <property type="entry name" value="PEROXIDASE_2"/>
    <property type="match status" value="1"/>
</dbReference>
<evidence type="ECO:0000256" key="13">
    <source>
        <dbReference type="PIRSR" id="PIRSR600823-1"/>
    </source>
</evidence>
<comment type="cofactor">
    <cofactor evidence="15 18">
        <name>heme b</name>
        <dbReference type="ChEBI" id="CHEBI:60344"/>
    </cofactor>
    <text evidence="15 18">Binds 1 heme b (iron(II)-protoporphyrin IX) group per subunit.</text>
</comment>
<dbReference type="SUPFAM" id="SSF48113">
    <property type="entry name" value="Heme-dependent peroxidases"/>
    <property type="match status" value="1"/>
</dbReference>
<keyword evidence="5 18" id="KW-0349">Heme</keyword>
<evidence type="ECO:0000256" key="12">
    <source>
        <dbReference type="ARBA" id="ARBA00023324"/>
    </source>
</evidence>
<protein>
    <recommendedName>
        <fullName evidence="3 18">Peroxidase</fullName>
        <ecNumber evidence="3 18">1.11.1.7</ecNumber>
    </recommendedName>
</protein>
<feature type="site" description="Transition state stabilizer" evidence="16">
    <location>
        <position position="61"/>
    </location>
</feature>
<dbReference type="PANTHER" id="PTHR31517:SF84">
    <property type="entry name" value="PEROXIDASE"/>
    <property type="match status" value="1"/>
</dbReference>
<feature type="binding site" evidence="15">
    <location>
        <position position="75"/>
    </location>
    <ligand>
        <name>Ca(2+)</name>
        <dbReference type="ChEBI" id="CHEBI:29108"/>
        <label>1</label>
    </ligand>
</feature>
<sequence>MRTGAALILAFIMAATTWYEQSQSCTVGFYKKSCPNAEQIIYNVVSRAIAHNKGLGAGLLRLQFHDCFVQGCDASVLLDSTSTNLAEKDAIPNQSLRGLEVIDAAKVELEAHCPGVVSCADIIAFSARDSVHILGGPFWQVPAGRRDGLVSKASSALSCLPSPFSSVKELTHSFGLKGLTQDEMVTLSGAHTVGVAHCLSFHKRLYNFSTTSTKDPSLDEDLTEKLKGICPPKLDLSPSSPSANLDLTTPDVFDNAYYYNLELGQGLLQSDEALFSDPMTAKTVKTNAYSKQSWSNKFKLAMIKMSQIEVKAEDAGEIRLNCRVVNSAY</sequence>
<keyword evidence="12 18" id="KW-0376">Hydrogen peroxide</keyword>
<feature type="binding site" evidence="15">
    <location>
        <position position="69"/>
    </location>
    <ligand>
        <name>Ca(2+)</name>
        <dbReference type="ChEBI" id="CHEBI:29108"/>
        <label>1</label>
    </ligand>
</feature>
<evidence type="ECO:0000256" key="17">
    <source>
        <dbReference type="PIRSR" id="PIRSR600823-5"/>
    </source>
</evidence>
<feature type="binding site" evidence="15">
    <location>
        <position position="249"/>
    </location>
    <ligand>
        <name>Ca(2+)</name>
        <dbReference type="ChEBI" id="CHEBI:29108"/>
        <label>2</label>
    </ligand>
</feature>
<evidence type="ECO:0000256" key="14">
    <source>
        <dbReference type="PIRSR" id="PIRSR600823-2"/>
    </source>
</evidence>
<dbReference type="Gene3D" id="1.10.420.10">
    <property type="entry name" value="Peroxidase, domain 2"/>
    <property type="match status" value="1"/>
</dbReference>
<dbReference type="PROSITE" id="PS00435">
    <property type="entry name" value="PEROXIDASE_1"/>
    <property type="match status" value="1"/>
</dbReference>
<dbReference type="InterPro" id="IPR019794">
    <property type="entry name" value="Peroxidases_AS"/>
</dbReference>
<dbReference type="EC" id="1.11.1.7" evidence="3 18"/>
<dbReference type="OrthoDB" id="2113341at2759"/>
<evidence type="ECO:0000256" key="18">
    <source>
        <dbReference type="RuleBase" id="RU362060"/>
    </source>
</evidence>
<feature type="binding site" evidence="14">
    <location>
        <position position="161"/>
    </location>
    <ligand>
        <name>substrate</name>
    </ligand>
</feature>
<keyword evidence="21" id="KW-1185">Reference proteome</keyword>
<evidence type="ECO:0000256" key="6">
    <source>
        <dbReference type="ARBA" id="ARBA00022723"/>
    </source>
</evidence>
<dbReference type="EMBL" id="CM035411">
    <property type="protein sequence ID" value="KAH7434297.1"/>
    <property type="molecule type" value="Genomic_DNA"/>
</dbReference>
<reference evidence="20" key="1">
    <citation type="submission" date="2021-08" db="EMBL/GenBank/DDBJ databases">
        <title>WGS assembly of Ceratopteris richardii.</title>
        <authorList>
            <person name="Marchant D.B."/>
            <person name="Chen G."/>
            <person name="Jenkins J."/>
            <person name="Shu S."/>
            <person name="Leebens-Mack J."/>
            <person name="Grimwood J."/>
            <person name="Schmutz J."/>
            <person name="Soltis P."/>
            <person name="Soltis D."/>
            <person name="Chen Z.-H."/>
        </authorList>
    </citation>
    <scope>NUCLEOTIDE SEQUENCE</scope>
    <source>
        <strain evidence="20">Whitten #5841</strain>
        <tissue evidence="20">Leaf</tissue>
    </source>
</reference>
<comment type="similarity">
    <text evidence="18">Belongs to the peroxidase family. Classical plant (class III) peroxidase subfamily.</text>
</comment>
<dbReference type="Gene3D" id="1.10.520.10">
    <property type="match status" value="1"/>
</dbReference>
<comment type="catalytic activity">
    <reaction evidence="1 18">
        <text>2 a phenolic donor + H2O2 = 2 a phenolic radical donor + 2 H2O</text>
        <dbReference type="Rhea" id="RHEA:56136"/>
        <dbReference type="ChEBI" id="CHEBI:15377"/>
        <dbReference type="ChEBI" id="CHEBI:16240"/>
        <dbReference type="ChEBI" id="CHEBI:139520"/>
        <dbReference type="ChEBI" id="CHEBI:139521"/>
        <dbReference type="EC" id="1.11.1.7"/>
    </reaction>
</comment>
<dbReference type="PANTHER" id="PTHR31517">
    <property type="match status" value="1"/>
</dbReference>
<dbReference type="FunFam" id="1.10.420.10:FF:000001">
    <property type="entry name" value="Peroxidase"/>
    <property type="match status" value="1"/>
</dbReference>
<gene>
    <name evidence="20" type="ORF">KP509_06G010000</name>
</gene>
<feature type="chain" id="PRO_5035960321" description="Peroxidase" evidence="18">
    <location>
        <begin position="20"/>
        <end position="329"/>
    </location>
</feature>
<keyword evidence="6 15" id="KW-0479">Metal-binding</keyword>
<dbReference type="GO" id="GO:0140825">
    <property type="term" value="F:lactoperoxidase activity"/>
    <property type="evidence" value="ECO:0007669"/>
    <property type="project" value="UniProtKB-EC"/>
</dbReference>
<feature type="active site" description="Proton acceptor" evidence="13">
    <location>
        <position position="65"/>
    </location>
</feature>
<feature type="binding site" evidence="15">
    <location>
        <position position="71"/>
    </location>
    <ligand>
        <name>Ca(2+)</name>
        <dbReference type="ChEBI" id="CHEBI:29108"/>
        <label>1</label>
    </ligand>
</feature>
<keyword evidence="11" id="KW-0325">Glycoprotein</keyword>
<dbReference type="PRINTS" id="PR00458">
    <property type="entry name" value="PEROXIDASE"/>
</dbReference>
<evidence type="ECO:0000256" key="11">
    <source>
        <dbReference type="ARBA" id="ARBA00023180"/>
    </source>
</evidence>
<name>A0A8T2UE59_CERRI</name>
<dbReference type="InterPro" id="IPR019793">
    <property type="entry name" value="Peroxidases_heam-ligand_BS"/>
</dbReference>
<proteinExistence type="inferred from homology"/>
<dbReference type="GO" id="GO:0006979">
    <property type="term" value="P:response to oxidative stress"/>
    <property type="evidence" value="ECO:0007669"/>
    <property type="project" value="UniProtKB-UniRule"/>
</dbReference>
<keyword evidence="18" id="KW-0964">Secreted</keyword>
<feature type="binding site" evidence="15">
    <location>
        <position position="192"/>
    </location>
    <ligand>
        <name>Ca(2+)</name>
        <dbReference type="ChEBI" id="CHEBI:29108"/>
        <label>2</label>
    </ligand>
</feature>
<evidence type="ECO:0000256" key="10">
    <source>
        <dbReference type="ARBA" id="ARBA00023157"/>
    </source>
</evidence>
<keyword evidence="9 15" id="KW-0408">Iron</keyword>
<keyword evidence="18" id="KW-0732">Signal</keyword>
<dbReference type="FunFam" id="1.10.520.10:FF:000001">
    <property type="entry name" value="Peroxidase"/>
    <property type="match status" value="1"/>
</dbReference>
<feature type="binding site" evidence="15">
    <location>
        <position position="66"/>
    </location>
    <ligand>
        <name>Ca(2+)</name>
        <dbReference type="ChEBI" id="CHEBI:29108"/>
        <label>1</label>
    </ligand>
</feature>
<feature type="binding site" description="axial binding residue" evidence="15">
    <location>
        <position position="191"/>
    </location>
    <ligand>
        <name>heme b</name>
        <dbReference type="ChEBI" id="CHEBI:60344"/>
    </ligand>
    <ligandPart>
        <name>Fe</name>
        <dbReference type="ChEBI" id="CHEBI:18248"/>
    </ligandPart>
</feature>
<feature type="binding site" evidence="15">
    <location>
        <position position="73"/>
    </location>
    <ligand>
        <name>Ca(2+)</name>
        <dbReference type="ChEBI" id="CHEBI:29108"/>
        <label>1</label>
    </ligand>
</feature>
<evidence type="ECO:0000256" key="5">
    <source>
        <dbReference type="ARBA" id="ARBA00022617"/>
    </source>
</evidence>
<evidence type="ECO:0000256" key="9">
    <source>
        <dbReference type="ARBA" id="ARBA00023004"/>
    </source>
</evidence>
<comment type="subcellular location">
    <subcellularLocation>
        <location evidence="18">Secreted</location>
    </subcellularLocation>
</comment>
<dbReference type="CDD" id="cd00693">
    <property type="entry name" value="secretory_peroxidase"/>
    <property type="match status" value="1"/>
</dbReference>
<keyword evidence="4 18" id="KW-0575">Peroxidase</keyword>
<dbReference type="InterPro" id="IPR002016">
    <property type="entry name" value="Haem_peroxidase"/>
</dbReference>
<comment type="similarity">
    <text evidence="2">Belongs to the peroxidase family. Ascorbate peroxidase subfamily.</text>
</comment>
<evidence type="ECO:0000256" key="1">
    <source>
        <dbReference type="ARBA" id="ARBA00000189"/>
    </source>
</evidence>
<dbReference type="Pfam" id="PF00141">
    <property type="entry name" value="peroxidase"/>
    <property type="match status" value="1"/>
</dbReference>
<evidence type="ECO:0000259" key="19">
    <source>
        <dbReference type="PROSITE" id="PS50873"/>
    </source>
</evidence>
<feature type="disulfide bond" evidence="17">
    <location>
        <begin position="67"/>
        <end position="72"/>
    </location>
</feature>
<keyword evidence="10 17" id="KW-1015">Disulfide bond</keyword>
<keyword evidence="7 15" id="KW-0106">Calcium</keyword>
<comment type="caution">
    <text evidence="20">The sequence shown here is derived from an EMBL/GenBank/DDBJ whole genome shotgun (WGS) entry which is preliminary data.</text>
</comment>
<organism evidence="20 21">
    <name type="scientific">Ceratopteris richardii</name>
    <name type="common">Triangle waterfern</name>
    <dbReference type="NCBI Taxonomy" id="49495"/>
    <lineage>
        <taxon>Eukaryota</taxon>
        <taxon>Viridiplantae</taxon>
        <taxon>Streptophyta</taxon>
        <taxon>Embryophyta</taxon>
        <taxon>Tracheophyta</taxon>
        <taxon>Polypodiopsida</taxon>
        <taxon>Polypodiidae</taxon>
        <taxon>Polypodiales</taxon>
        <taxon>Pteridineae</taxon>
        <taxon>Pteridaceae</taxon>
        <taxon>Parkerioideae</taxon>
        <taxon>Ceratopteris</taxon>
    </lineage>
</organism>
<dbReference type="GO" id="GO:0020037">
    <property type="term" value="F:heme binding"/>
    <property type="evidence" value="ECO:0007669"/>
    <property type="project" value="UniProtKB-UniRule"/>
</dbReference>
<evidence type="ECO:0000256" key="16">
    <source>
        <dbReference type="PIRSR" id="PIRSR600823-4"/>
    </source>
</evidence>
<evidence type="ECO:0000256" key="15">
    <source>
        <dbReference type="PIRSR" id="PIRSR600823-3"/>
    </source>
</evidence>
<dbReference type="GO" id="GO:0005576">
    <property type="term" value="C:extracellular region"/>
    <property type="evidence" value="ECO:0007669"/>
    <property type="project" value="UniProtKB-SubCell"/>
</dbReference>
<feature type="binding site" evidence="15">
    <location>
        <position position="246"/>
    </location>
    <ligand>
        <name>Ca(2+)</name>
        <dbReference type="ChEBI" id="CHEBI:29108"/>
        <label>2</label>
    </ligand>
</feature>
<accession>A0A8T2UE59</accession>
<dbReference type="GO" id="GO:0042744">
    <property type="term" value="P:hydrogen peroxide catabolic process"/>
    <property type="evidence" value="ECO:0007669"/>
    <property type="project" value="UniProtKB-KW"/>
</dbReference>
<comment type="cofactor">
    <cofactor evidence="15 18">
        <name>Ca(2+)</name>
        <dbReference type="ChEBI" id="CHEBI:29108"/>
    </cofactor>
    <text evidence="15 18">Binds 2 calcium ions per subunit.</text>
</comment>
<evidence type="ECO:0000256" key="7">
    <source>
        <dbReference type="ARBA" id="ARBA00022837"/>
    </source>
</evidence>
<dbReference type="PRINTS" id="PR00461">
    <property type="entry name" value="PLPEROXIDASE"/>
</dbReference>
<feature type="domain" description="Plant heme peroxidase family profile" evidence="19">
    <location>
        <begin position="24"/>
        <end position="326"/>
    </location>
</feature>
<dbReference type="AlphaFoldDB" id="A0A8T2UE59"/>
<feature type="disulfide bond" evidence="17">
    <location>
        <begin position="34"/>
        <end position="113"/>
    </location>
</feature>
<dbReference type="PROSITE" id="PS50873">
    <property type="entry name" value="PEROXIDASE_4"/>
    <property type="match status" value="1"/>
</dbReference>
<evidence type="ECO:0000256" key="4">
    <source>
        <dbReference type="ARBA" id="ARBA00022559"/>
    </source>
</evidence>
<evidence type="ECO:0000313" key="20">
    <source>
        <dbReference type="EMBL" id="KAH7434297.1"/>
    </source>
</evidence>
<dbReference type="InterPro" id="IPR033905">
    <property type="entry name" value="Secretory_peroxidase"/>
</dbReference>